<dbReference type="STRING" id="1029756.W911_07635"/>
<evidence type="ECO:0000256" key="1">
    <source>
        <dbReference type="SAM" id="Phobius"/>
    </source>
</evidence>
<protein>
    <recommendedName>
        <fullName evidence="4">YcxB-like protein domain-containing protein</fullName>
    </recommendedName>
</protein>
<keyword evidence="1" id="KW-1133">Transmembrane helix</keyword>
<dbReference type="Proteomes" id="UP000018542">
    <property type="component" value="Chromosome"/>
</dbReference>
<organism evidence="2 3">
    <name type="scientific">Hyphomicrobium nitrativorans NL23</name>
    <dbReference type="NCBI Taxonomy" id="1029756"/>
    <lineage>
        <taxon>Bacteria</taxon>
        <taxon>Pseudomonadati</taxon>
        <taxon>Pseudomonadota</taxon>
        <taxon>Alphaproteobacteria</taxon>
        <taxon>Hyphomicrobiales</taxon>
        <taxon>Hyphomicrobiaceae</taxon>
        <taxon>Hyphomicrobium</taxon>
    </lineage>
</organism>
<evidence type="ECO:0000313" key="3">
    <source>
        <dbReference type="Proteomes" id="UP000018542"/>
    </source>
</evidence>
<dbReference type="RefSeq" id="WP_023786915.1">
    <property type="nucleotide sequence ID" value="NC_022997.1"/>
</dbReference>
<dbReference type="EMBL" id="CP006912">
    <property type="protein sequence ID" value="AHB50087.1"/>
    <property type="molecule type" value="Genomic_DNA"/>
</dbReference>
<dbReference type="HOGENOM" id="CLU_1394698_0_0_5"/>
<keyword evidence="3" id="KW-1185">Reference proteome</keyword>
<feature type="transmembrane region" description="Helical" evidence="1">
    <location>
        <begin position="32"/>
        <end position="52"/>
    </location>
</feature>
<dbReference type="OrthoDB" id="9835892at2"/>
<proteinExistence type="predicted"/>
<evidence type="ECO:0008006" key="4">
    <source>
        <dbReference type="Google" id="ProtNLM"/>
    </source>
</evidence>
<reference evidence="2 3" key="1">
    <citation type="journal article" date="2014" name="Genome Announc.">
        <title>Complete Genome Sequence of Hyphomicrobium nitrativorans Strain NL23, a Denitrifying Bacterium Isolated from Biofilm of a Methanol-Fed Denitrification System Treating Seawater at the Montreal Biodome.</title>
        <authorList>
            <person name="Martineau C."/>
            <person name="Villeneuve C."/>
            <person name="Mauffrey F."/>
            <person name="Villemur R."/>
        </authorList>
    </citation>
    <scope>NUCLEOTIDE SEQUENCE [LARGE SCALE GENOMIC DNA]</scope>
    <source>
        <strain evidence="2">NL23</strain>
    </source>
</reference>
<dbReference type="KEGG" id="hni:W911_07635"/>
<evidence type="ECO:0000313" key="2">
    <source>
        <dbReference type="EMBL" id="AHB50087.1"/>
    </source>
</evidence>
<dbReference type="AlphaFoldDB" id="V5SHW2"/>
<keyword evidence="1" id="KW-0812">Transmembrane</keyword>
<feature type="transmembrane region" description="Helical" evidence="1">
    <location>
        <begin position="64"/>
        <end position="84"/>
    </location>
</feature>
<dbReference type="PATRIC" id="fig|1029756.8.peg.1597"/>
<name>V5SHW2_9HYPH</name>
<gene>
    <name evidence="2" type="ORF">W911_07635</name>
</gene>
<keyword evidence="1" id="KW-0472">Membrane</keyword>
<sequence>MLDRELRYQMPFERLAKLSRAASRKAFSSSWYLMWGLFAVYFSLLGGMLLFADTIGRLQREAGIPRWSWMVVLGGILIGGLLLLRRHGQKQAKARADYDSTVTLRQEAEGLRFATPEIEYFIKWDGISQMMTMHDGVVVSHGSLFFLVPDTAFAGRGERDAFVRDVYGRLNEAAIERSEPFIRPLLDAASSTTRT</sequence>
<accession>V5SHW2</accession>